<dbReference type="OrthoDB" id="10053431at2759"/>
<gene>
    <name evidence="1" type="ORF">SAMEA4029010_CIC11G00000002787</name>
</gene>
<keyword evidence="2" id="KW-1185">Reference proteome</keyword>
<dbReference type="GO" id="GO:0006044">
    <property type="term" value="P:N-acetylglucosamine metabolic process"/>
    <property type="evidence" value="ECO:0007669"/>
    <property type="project" value="TreeGrafter"/>
</dbReference>
<dbReference type="Proteomes" id="UP000182334">
    <property type="component" value="Chromosome II"/>
</dbReference>
<dbReference type="Pfam" id="PF12239">
    <property type="entry name" value="DUF3605"/>
    <property type="match status" value="1"/>
</dbReference>
<reference evidence="1 2" key="1">
    <citation type="submission" date="2016-10" db="EMBL/GenBank/DDBJ databases">
        <authorList>
            <person name="de Groot N.N."/>
        </authorList>
    </citation>
    <scope>NUCLEOTIDE SEQUENCE [LARGE SCALE GENOMIC DNA]</scope>
    <source>
        <strain evidence="1 2">CBS 141442</strain>
    </source>
</reference>
<dbReference type="GO" id="GO:0005737">
    <property type="term" value="C:cytoplasm"/>
    <property type="evidence" value="ECO:0007669"/>
    <property type="project" value="TreeGrafter"/>
</dbReference>
<sequence length="234" mass="27068">MTEVVVNKPVFPKTSCSVKPFFDFPITVIQSPDMPSASKYSDRQFTWAEVQDIIKYNELEVFARLEPETEKYHAFKKLLKEQNTTVFKHLVVNSLRWRTAEQVRSLKDAEISVPASGDPLFTNASDLKIVKNDFPYYFEDDVVHLCVWSKRRIDSDPNSALGDLSSEMRELIEKYVQKTFVDWLQIPRENLVWFRNWEALQSVKEISHLHVVVKGMTSEQLEKVLGGPGVPLTE</sequence>
<name>A0A1L0D3E0_9ASCO</name>
<evidence type="ECO:0000313" key="1">
    <source>
        <dbReference type="EMBL" id="SGZ50472.1"/>
    </source>
</evidence>
<dbReference type="AlphaFoldDB" id="A0A1L0D3E0"/>
<organism evidence="1 2">
    <name type="scientific">Sungouiella intermedia</name>
    <dbReference type="NCBI Taxonomy" id="45354"/>
    <lineage>
        <taxon>Eukaryota</taxon>
        <taxon>Fungi</taxon>
        <taxon>Dikarya</taxon>
        <taxon>Ascomycota</taxon>
        <taxon>Saccharomycotina</taxon>
        <taxon>Pichiomycetes</taxon>
        <taxon>Metschnikowiaceae</taxon>
        <taxon>Sungouiella</taxon>
    </lineage>
</organism>
<dbReference type="PANTHER" id="PTHR35020:SF2">
    <property type="entry name" value="N-ACETYLGLUCOSAMINE-INDUCED PROTEIN 1"/>
    <property type="match status" value="1"/>
</dbReference>
<proteinExistence type="predicted"/>
<protein>
    <submittedName>
        <fullName evidence="1">CIC11C00000002787</fullName>
    </submittedName>
</protein>
<dbReference type="InterPro" id="IPR022036">
    <property type="entry name" value="DUF3605"/>
</dbReference>
<dbReference type="EMBL" id="LT635757">
    <property type="protein sequence ID" value="SGZ50472.1"/>
    <property type="molecule type" value="Genomic_DNA"/>
</dbReference>
<evidence type="ECO:0000313" key="2">
    <source>
        <dbReference type="Proteomes" id="UP000182334"/>
    </source>
</evidence>
<accession>A0A1L0D3E0</accession>
<dbReference type="PANTHER" id="PTHR35020">
    <property type="entry name" value="N-ACETYLGLUCOSAMINE-INDUCED PROTEIN 1"/>
    <property type="match status" value="1"/>
</dbReference>
<dbReference type="STRING" id="45354.A0A1L0D3E0"/>